<protein>
    <submittedName>
        <fullName evidence="1">Uncharacterized protein</fullName>
    </submittedName>
</protein>
<comment type="caution">
    <text evidence="1">The sequence shown here is derived from an EMBL/GenBank/DDBJ whole genome shotgun (WGS) entry which is preliminary data.</text>
</comment>
<reference evidence="1 2" key="1">
    <citation type="submission" date="2024-06" db="EMBL/GenBank/DDBJ databases">
        <title>The Natural Products Discovery Center: Release of the First 8490 Sequenced Strains for Exploring Actinobacteria Biosynthetic Diversity.</title>
        <authorList>
            <person name="Kalkreuter E."/>
            <person name="Kautsar S.A."/>
            <person name="Yang D."/>
            <person name="Bader C.D."/>
            <person name="Teijaro C.N."/>
            <person name="Fluegel L."/>
            <person name="Davis C.M."/>
            <person name="Simpson J.R."/>
            <person name="Lauterbach L."/>
            <person name="Steele A.D."/>
            <person name="Gui C."/>
            <person name="Meng S."/>
            <person name="Li G."/>
            <person name="Viehrig K."/>
            <person name="Ye F."/>
            <person name="Su P."/>
            <person name="Kiefer A.F."/>
            <person name="Nichols A."/>
            <person name="Cepeda A.J."/>
            <person name="Yan W."/>
            <person name="Fan B."/>
            <person name="Jiang Y."/>
            <person name="Adhikari A."/>
            <person name="Zheng C.-J."/>
            <person name="Schuster L."/>
            <person name="Cowan T.M."/>
            <person name="Smanski M.J."/>
            <person name="Chevrette M.G."/>
            <person name="De Carvalho L.P.S."/>
            <person name="Shen B."/>
        </authorList>
    </citation>
    <scope>NUCLEOTIDE SEQUENCE [LARGE SCALE GENOMIC DNA]</scope>
    <source>
        <strain evidence="1 2">NPDC020594</strain>
    </source>
</reference>
<gene>
    <name evidence="1" type="ORF">AB0H04_30595</name>
</gene>
<evidence type="ECO:0000313" key="1">
    <source>
        <dbReference type="EMBL" id="MEU5711169.1"/>
    </source>
</evidence>
<organism evidence="1 2">
    <name type="scientific">Streptomyces flaveolus</name>
    <dbReference type="NCBI Taxonomy" id="67297"/>
    <lineage>
        <taxon>Bacteria</taxon>
        <taxon>Bacillati</taxon>
        <taxon>Actinomycetota</taxon>
        <taxon>Actinomycetes</taxon>
        <taxon>Kitasatosporales</taxon>
        <taxon>Streptomycetaceae</taxon>
        <taxon>Streptomyces</taxon>
    </lineage>
</organism>
<dbReference type="EMBL" id="JBFAEG010000025">
    <property type="protein sequence ID" value="MEU5711169.1"/>
    <property type="molecule type" value="Genomic_DNA"/>
</dbReference>
<name>A0ABV3AGT9_9ACTN</name>
<accession>A0ABV3AGT9</accession>
<proteinExistence type="predicted"/>
<dbReference type="RefSeq" id="WP_234337932.1">
    <property type="nucleotide sequence ID" value="NZ_JBEXDP010000041.1"/>
</dbReference>
<dbReference type="Proteomes" id="UP001551011">
    <property type="component" value="Unassembled WGS sequence"/>
</dbReference>
<keyword evidence="2" id="KW-1185">Reference proteome</keyword>
<evidence type="ECO:0000313" key="2">
    <source>
        <dbReference type="Proteomes" id="UP001551011"/>
    </source>
</evidence>
<sequence length="50" mass="5242">MEQIGTGRYREDEGDAFLPPGVRLSSEDFAGAHAGAVFGNSVGPLPLPVR</sequence>